<reference evidence="3 4" key="1">
    <citation type="journal article" date="2014" name="Genome Announc.">
        <title>Draft Genome Sequence of Cytophaga fermentans JCM 21142T, a Facultative Anaerobe Isolated from Marine Mud.</title>
        <authorList>
            <person name="Starns D."/>
            <person name="Oshima K."/>
            <person name="Suda W."/>
            <person name="Iino T."/>
            <person name="Yuki M."/>
            <person name="Inoue J."/>
            <person name="Kitamura K."/>
            <person name="Iida T."/>
            <person name="Darby A."/>
            <person name="Hattori M."/>
            <person name="Ohkuma M."/>
        </authorList>
    </citation>
    <scope>NUCLEOTIDE SEQUENCE [LARGE SCALE GENOMIC DNA]</scope>
    <source>
        <strain evidence="3 4">JCM 21142</strain>
    </source>
</reference>
<keyword evidence="2" id="KW-0812">Transmembrane</keyword>
<keyword evidence="2" id="KW-0472">Membrane</keyword>
<organism evidence="3 4">
    <name type="scientific">Saccharicrinis fermentans DSM 9555 = JCM 21142</name>
    <dbReference type="NCBI Taxonomy" id="869213"/>
    <lineage>
        <taxon>Bacteria</taxon>
        <taxon>Pseudomonadati</taxon>
        <taxon>Bacteroidota</taxon>
        <taxon>Bacteroidia</taxon>
        <taxon>Marinilabiliales</taxon>
        <taxon>Marinilabiliaceae</taxon>
        <taxon>Saccharicrinis</taxon>
    </lineage>
</organism>
<keyword evidence="4" id="KW-1185">Reference proteome</keyword>
<keyword evidence="2" id="KW-1133">Transmembrane helix</keyword>
<gene>
    <name evidence="3" type="ORF">JCM21142_93905</name>
</gene>
<evidence type="ECO:0000313" key="3">
    <source>
        <dbReference type="EMBL" id="GAF05180.1"/>
    </source>
</evidence>
<comment type="caution">
    <text evidence="3">The sequence shown here is derived from an EMBL/GenBank/DDBJ whole genome shotgun (WGS) entry which is preliminary data.</text>
</comment>
<dbReference type="EMBL" id="BAMD01000072">
    <property type="protein sequence ID" value="GAF05180.1"/>
    <property type="molecule type" value="Genomic_DNA"/>
</dbReference>
<dbReference type="STRING" id="869213.GCA_000517085_02731"/>
<evidence type="ECO:0008006" key="5">
    <source>
        <dbReference type="Google" id="ProtNLM"/>
    </source>
</evidence>
<sequence>MDNTNNNKPHKSHQTTIIVGAVSLVLIILLGFLYFKNRSEMKALVNEMVEEKEMLTYEFENLALDYDSLQTNSDTLNTMLEMEREKISQLIEEIQTIKATNASKIREYKKELTSLRKVLKNYVVQIDSLNQSNKALQEENLKYRKKVSNMQTTYSKLEEVKQTLEKKVKVASKLETYNIEADGLNSKNRTTTKTSRVSKIRICFSIQKNITAEVGEKTIYLRVLRPDGALLYHSKEDLFLHENKKINYSSKRIIEYGGEEVDVCLYYQVDAGELTKGEYVADIFADGYNIGTMTFNLK</sequence>
<dbReference type="Proteomes" id="UP000019402">
    <property type="component" value="Unassembled WGS sequence"/>
</dbReference>
<dbReference type="eggNOG" id="COG1196">
    <property type="taxonomic scope" value="Bacteria"/>
</dbReference>
<dbReference type="AlphaFoldDB" id="W7Y2Y2"/>
<evidence type="ECO:0000313" key="4">
    <source>
        <dbReference type="Proteomes" id="UP000019402"/>
    </source>
</evidence>
<feature type="coiled-coil region" evidence="1">
    <location>
        <begin position="80"/>
        <end position="174"/>
    </location>
</feature>
<evidence type="ECO:0000256" key="2">
    <source>
        <dbReference type="SAM" id="Phobius"/>
    </source>
</evidence>
<name>W7Y2Y2_9BACT</name>
<proteinExistence type="predicted"/>
<evidence type="ECO:0000256" key="1">
    <source>
        <dbReference type="SAM" id="Coils"/>
    </source>
</evidence>
<dbReference type="OrthoDB" id="1115172at2"/>
<protein>
    <recommendedName>
        <fullName evidence="5">Chromosome segregation protein SMC</fullName>
    </recommendedName>
</protein>
<feature type="transmembrane region" description="Helical" evidence="2">
    <location>
        <begin position="15"/>
        <end position="35"/>
    </location>
</feature>
<accession>W7Y2Y2</accession>
<keyword evidence="1" id="KW-0175">Coiled coil</keyword>